<reference evidence="8 9" key="1">
    <citation type="journal article" date="2015" name="Biotechnol. Biofuels">
        <title>Enhanced degradation of softwood versus hardwood by the white-rot fungus Pycnoporus coccineus.</title>
        <authorList>
            <person name="Couturier M."/>
            <person name="Navarro D."/>
            <person name="Chevret D."/>
            <person name="Henrissat B."/>
            <person name="Piumi F."/>
            <person name="Ruiz-Duenas F.J."/>
            <person name="Martinez A.T."/>
            <person name="Grigoriev I.V."/>
            <person name="Riley R."/>
            <person name="Lipzen A."/>
            <person name="Berrin J.G."/>
            <person name="Master E.R."/>
            <person name="Rosso M.N."/>
        </authorList>
    </citation>
    <scope>NUCLEOTIDE SEQUENCE [LARGE SCALE GENOMIC DNA]</scope>
    <source>
        <strain evidence="8 9">BRFM310</strain>
    </source>
</reference>
<proteinExistence type="inferred from homology"/>
<keyword evidence="4" id="KW-0833">Ubl conjugation pathway</keyword>
<dbReference type="EMBL" id="KZ084130">
    <property type="protein sequence ID" value="OSC99138.1"/>
    <property type="molecule type" value="Genomic_DNA"/>
</dbReference>
<comment type="similarity">
    <text evidence="1">Belongs to the ATG10 family.</text>
</comment>
<sequence>MLTTLTRSQFEEACRRYVDAHSGEQCHDVKTYPTGWSWNEHSYVPGLGYLARTVRLPRTTPSEAEIEDGHGLDEIAEQEDSTIASAAHEVLTCRQYVVYSPTYAVPAFYFTLHDSTGSPLPLSVIVDSALFRRQSLPSPDGNTFGVVLPDSSLALLSQGDHPTHGTPSWYFHPCHTSEVVGEILSDPESIHGGDELLRWMEVWFMVMGNIVDFFAGSQCDV</sequence>
<dbReference type="GO" id="GO:0000045">
    <property type="term" value="P:autophagosome assembly"/>
    <property type="evidence" value="ECO:0007669"/>
    <property type="project" value="TreeGrafter"/>
</dbReference>
<dbReference type="PANTHER" id="PTHR14957:SF1">
    <property type="entry name" value="UBIQUITIN-LIKE-CONJUGATING ENZYME ATG10"/>
    <property type="match status" value="1"/>
</dbReference>
<dbReference type="GO" id="GO:0061651">
    <property type="term" value="F:Atg12 conjugating enzyme activity"/>
    <property type="evidence" value="ECO:0007669"/>
    <property type="project" value="TreeGrafter"/>
</dbReference>
<keyword evidence="9" id="KW-1185">Reference proteome</keyword>
<dbReference type="GO" id="GO:0005829">
    <property type="term" value="C:cytosol"/>
    <property type="evidence" value="ECO:0007669"/>
    <property type="project" value="TreeGrafter"/>
</dbReference>
<accession>A0A1Y2IDC8</accession>
<dbReference type="Gene3D" id="3.30.1460.50">
    <property type="match status" value="1"/>
</dbReference>
<evidence type="ECO:0000256" key="6">
    <source>
        <dbReference type="ARBA" id="ARBA00023006"/>
    </source>
</evidence>
<dbReference type="AlphaFoldDB" id="A0A1Y2IDC8"/>
<dbReference type="GO" id="GO:0000422">
    <property type="term" value="P:autophagy of mitochondrion"/>
    <property type="evidence" value="ECO:0007669"/>
    <property type="project" value="TreeGrafter"/>
</dbReference>
<evidence type="ECO:0000313" key="9">
    <source>
        <dbReference type="Proteomes" id="UP000193067"/>
    </source>
</evidence>
<evidence type="ECO:0000256" key="4">
    <source>
        <dbReference type="ARBA" id="ARBA00022786"/>
    </source>
</evidence>
<dbReference type="Pfam" id="PF03987">
    <property type="entry name" value="Autophagy_act_C"/>
    <property type="match status" value="1"/>
</dbReference>
<keyword evidence="3" id="KW-0808">Transferase</keyword>
<protein>
    <recommendedName>
        <fullName evidence="2">Ubiquitin-like-conjugating enzyme ATG10</fullName>
    </recommendedName>
    <alternativeName>
        <fullName evidence="7">Autophagy-related protein 10</fullName>
    </alternativeName>
</protein>
<evidence type="ECO:0000256" key="3">
    <source>
        <dbReference type="ARBA" id="ARBA00022679"/>
    </source>
</evidence>
<keyword evidence="5" id="KW-0653">Protein transport</keyword>
<dbReference type="InterPro" id="IPR007135">
    <property type="entry name" value="Atg3/Atg10"/>
</dbReference>
<gene>
    <name evidence="8" type="ORF">PYCCODRAFT_1416269</name>
</gene>
<evidence type="ECO:0000256" key="5">
    <source>
        <dbReference type="ARBA" id="ARBA00022927"/>
    </source>
</evidence>
<evidence type="ECO:0000256" key="7">
    <source>
        <dbReference type="ARBA" id="ARBA00029833"/>
    </source>
</evidence>
<dbReference type="OrthoDB" id="4089664at2759"/>
<dbReference type="GO" id="GO:0015031">
    <property type="term" value="P:protein transport"/>
    <property type="evidence" value="ECO:0007669"/>
    <property type="project" value="UniProtKB-KW"/>
</dbReference>
<evidence type="ECO:0000256" key="2">
    <source>
        <dbReference type="ARBA" id="ARBA00021099"/>
    </source>
</evidence>
<keyword evidence="5" id="KW-0813">Transport</keyword>
<dbReference type="Proteomes" id="UP000193067">
    <property type="component" value="Unassembled WGS sequence"/>
</dbReference>
<organism evidence="8 9">
    <name type="scientific">Trametes coccinea (strain BRFM310)</name>
    <name type="common">Pycnoporus coccineus</name>
    <dbReference type="NCBI Taxonomy" id="1353009"/>
    <lineage>
        <taxon>Eukaryota</taxon>
        <taxon>Fungi</taxon>
        <taxon>Dikarya</taxon>
        <taxon>Basidiomycota</taxon>
        <taxon>Agaricomycotina</taxon>
        <taxon>Agaricomycetes</taxon>
        <taxon>Polyporales</taxon>
        <taxon>Polyporaceae</taxon>
        <taxon>Trametes</taxon>
    </lineage>
</organism>
<name>A0A1Y2IDC8_TRAC3</name>
<dbReference type="STRING" id="1353009.A0A1Y2IDC8"/>
<evidence type="ECO:0000256" key="1">
    <source>
        <dbReference type="ARBA" id="ARBA00005696"/>
    </source>
</evidence>
<dbReference type="GO" id="GO:0032446">
    <property type="term" value="P:protein modification by small protein conjugation"/>
    <property type="evidence" value="ECO:0007669"/>
    <property type="project" value="TreeGrafter"/>
</dbReference>
<keyword evidence="6" id="KW-0072">Autophagy</keyword>
<dbReference type="PANTHER" id="PTHR14957">
    <property type="entry name" value="UBIQUITIN-LIKE-CONJUGATING ENZYME ATG10"/>
    <property type="match status" value="1"/>
</dbReference>
<evidence type="ECO:0000313" key="8">
    <source>
        <dbReference type="EMBL" id="OSC99138.1"/>
    </source>
</evidence>